<dbReference type="EMBL" id="JACIEA010000001">
    <property type="protein sequence ID" value="MBB3942404.1"/>
    <property type="molecule type" value="Genomic_DNA"/>
</dbReference>
<keyword evidence="3" id="KW-1185">Reference proteome</keyword>
<dbReference type="InterPro" id="IPR035919">
    <property type="entry name" value="EAL_sf"/>
</dbReference>
<dbReference type="SUPFAM" id="SSF141868">
    <property type="entry name" value="EAL domain-like"/>
    <property type="match status" value="1"/>
</dbReference>
<comment type="caution">
    <text evidence="2">The sequence shown here is derived from an EMBL/GenBank/DDBJ whole genome shotgun (WGS) entry which is preliminary data.</text>
</comment>
<dbReference type="Gene3D" id="3.20.20.450">
    <property type="entry name" value="EAL domain"/>
    <property type="match status" value="1"/>
</dbReference>
<evidence type="ECO:0000313" key="2">
    <source>
        <dbReference type="EMBL" id="MBB3942404.1"/>
    </source>
</evidence>
<reference evidence="2 3" key="1">
    <citation type="submission" date="2020-08" db="EMBL/GenBank/DDBJ databases">
        <title>Genomic Encyclopedia of Type Strains, Phase IV (KMG-IV): sequencing the most valuable type-strain genomes for metagenomic binning, comparative biology and taxonomic classification.</title>
        <authorList>
            <person name="Goeker M."/>
        </authorList>
    </citation>
    <scope>NUCLEOTIDE SEQUENCE [LARGE SCALE GENOMIC DNA]</scope>
    <source>
        <strain evidence="2 3">DSM 29050</strain>
    </source>
</reference>
<dbReference type="RefSeq" id="WP_183939967.1">
    <property type="nucleotide sequence ID" value="NZ_BAABBG010000001.1"/>
</dbReference>
<gene>
    <name evidence="2" type="ORF">GGR91_000626</name>
</gene>
<dbReference type="AlphaFoldDB" id="A0A840B1E2"/>
<accession>A0A840B1E2</accession>
<protein>
    <submittedName>
        <fullName evidence="2">EAL domain-containing protein (Putative c-di-GMP-specific phosphodiesterase class I)</fullName>
    </submittedName>
</protein>
<dbReference type="Proteomes" id="UP000581447">
    <property type="component" value="Unassembled WGS sequence"/>
</dbReference>
<organism evidence="2 3">
    <name type="scientific">Sphingorhabdus rigui</name>
    <dbReference type="NCBI Taxonomy" id="1282858"/>
    <lineage>
        <taxon>Bacteria</taxon>
        <taxon>Pseudomonadati</taxon>
        <taxon>Pseudomonadota</taxon>
        <taxon>Alphaproteobacteria</taxon>
        <taxon>Sphingomonadales</taxon>
        <taxon>Sphingomonadaceae</taxon>
        <taxon>Sphingorhabdus</taxon>
    </lineage>
</organism>
<evidence type="ECO:0000259" key="1">
    <source>
        <dbReference type="Pfam" id="PF00563"/>
    </source>
</evidence>
<dbReference type="Pfam" id="PF00563">
    <property type="entry name" value="EAL"/>
    <property type="match status" value="1"/>
</dbReference>
<sequence length="233" mass="25335">MANQPEQLSLLSEDEEASRVASVVASRPVVDLGDHQVTAFEYMSCDHYGFAHSNMQLSPFDMAKILDAVQTVALPEILLSVPVELFVEIDLSHALARTLRSLLSRGTHITVLLATVQEDAAHQSIGNAMQNWRRVGCSVGIDGFGYAAVPALWPLVYHVDVVRIDPRLISMLKANVIAPQPAQKLVNLVAAMGIPRIIIDGCQSIEDAEMFHAAGATHGQGSVFGEFHFTQPR</sequence>
<evidence type="ECO:0000313" key="3">
    <source>
        <dbReference type="Proteomes" id="UP000581447"/>
    </source>
</evidence>
<name>A0A840B1E2_9SPHN</name>
<dbReference type="InterPro" id="IPR001633">
    <property type="entry name" value="EAL_dom"/>
</dbReference>
<proteinExistence type="predicted"/>
<feature type="domain" description="EAL" evidence="1">
    <location>
        <begin position="94"/>
        <end position="225"/>
    </location>
</feature>